<dbReference type="PANTHER" id="PTHR46268">
    <property type="entry name" value="STRESS RESPONSE PROTEIN NHAX"/>
    <property type="match status" value="1"/>
</dbReference>
<dbReference type="EMBL" id="JACCKX010000001">
    <property type="protein sequence ID" value="NZA01561.1"/>
    <property type="molecule type" value="Genomic_DNA"/>
</dbReference>
<dbReference type="Gene3D" id="3.40.50.620">
    <property type="entry name" value="HUPs"/>
    <property type="match status" value="2"/>
</dbReference>
<dbReference type="Pfam" id="PF00582">
    <property type="entry name" value="Usp"/>
    <property type="match status" value="2"/>
</dbReference>
<dbReference type="CDD" id="cd00293">
    <property type="entry name" value="USP-like"/>
    <property type="match status" value="2"/>
</dbReference>
<feature type="domain" description="UspA" evidence="3">
    <location>
        <begin position="93"/>
        <end position="177"/>
    </location>
</feature>
<evidence type="ECO:0000313" key="4">
    <source>
        <dbReference type="EMBL" id="NZA01561.1"/>
    </source>
</evidence>
<feature type="domain" description="UspA" evidence="3">
    <location>
        <begin position="192"/>
        <end position="320"/>
    </location>
</feature>
<organism evidence="4 5">
    <name type="scientific">Ottowia beijingensis</name>
    <dbReference type="NCBI Taxonomy" id="1207057"/>
    <lineage>
        <taxon>Bacteria</taxon>
        <taxon>Pseudomonadati</taxon>
        <taxon>Pseudomonadota</taxon>
        <taxon>Betaproteobacteria</taxon>
        <taxon>Burkholderiales</taxon>
        <taxon>Comamonadaceae</taxon>
        <taxon>Ottowia</taxon>
    </lineage>
</organism>
<evidence type="ECO:0000256" key="2">
    <source>
        <dbReference type="SAM" id="MobiDB-lite"/>
    </source>
</evidence>
<keyword evidence="5" id="KW-1185">Reference proteome</keyword>
<evidence type="ECO:0000259" key="3">
    <source>
        <dbReference type="Pfam" id="PF00582"/>
    </source>
</evidence>
<dbReference type="InterPro" id="IPR006016">
    <property type="entry name" value="UspA"/>
</dbReference>
<proteinExistence type="inferred from homology"/>
<comment type="similarity">
    <text evidence="1">Belongs to the universal stress protein A family.</text>
</comment>
<gene>
    <name evidence="4" type="ORF">H0I39_06895</name>
</gene>
<name>A0A853IUM5_9BURK</name>
<protein>
    <submittedName>
        <fullName evidence="4">Universal stress protein</fullName>
    </submittedName>
</protein>
<dbReference type="PANTHER" id="PTHR46268:SF15">
    <property type="entry name" value="UNIVERSAL STRESS PROTEIN HP_0031"/>
    <property type="match status" value="1"/>
</dbReference>
<dbReference type="SUPFAM" id="SSF52402">
    <property type="entry name" value="Adenine nucleotide alpha hydrolases-like"/>
    <property type="match status" value="2"/>
</dbReference>
<accession>A0A853IUM5</accession>
<sequence>MAARACSGATPEPPHGAGQHGARYFPDTLGRCRAARWCPAKPGRSYRPTLKELFSHVHPNPCPGRWLFLLEPDAAAGRRHRPDHGAQLALYRAVEKSDKLADVERELQAVAGQHGAQAVAAEVHGDVADAIRQEADRVPGTLVAITSHGRSGVMRAVLGSTALNVLRAGGKPILVYRPDERHPATGAAAAIQHIVMPLDGSPLSESIIPEAVQLAKWLKARLVVVSVIDPEATRSAGIVAGSDVMESAYVHRQASNIQRDHGMHVGWEVLHGDPQEAIPQFVRSLPNAMLAMTTRGRSAVQSALLGSVTAAALREGGVPVYTRMP</sequence>
<dbReference type="AlphaFoldDB" id="A0A853IUM5"/>
<evidence type="ECO:0000313" key="5">
    <source>
        <dbReference type="Proteomes" id="UP000589716"/>
    </source>
</evidence>
<dbReference type="InterPro" id="IPR014729">
    <property type="entry name" value="Rossmann-like_a/b/a_fold"/>
</dbReference>
<comment type="caution">
    <text evidence="4">The sequence shown here is derived from an EMBL/GenBank/DDBJ whole genome shotgun (WGS) entry which is preliminary data.</text>
</comment>
<evidence type="ECO:0000256" key="1">
    <source>
        <dbReference type="ARBA" id="ARBA00008791"/>
    </source>
</evidence>
<dbReference type="Proteomes" id="UP000589716">
    <property type="component" value="Unassembled WGS sequence"/>
</dbReference>
<feature type="region of interest" description="Disordered" evidence="2">
    <location>
        <begin position="1"/>
        <end position="20"/>
    </location>
</feature>
<reference evidence="4 5" key="1">
    <citation type="submission" date="2020-07" db="EMBL/GenBank/DDBJ databases">
        <authorList>
            <person name="Maaloum M."/>
        </authorList>
    </citation>
    <scope>NUCLEOTIDE SEQUENCE [LARGE SCALE GENOMIC DNA]</scope>
    <source>
        <strain evidence="4 5">GCS-AN-3</strain>
    </source>
</reference>